<accession>S5NH35</accession>
<protein>
    <submittedName>
        <fullName evidence="1">Uncharacterized protein</fullName>
    </submittedName>
</protein>
<sequence length="40" mass="4377">MPFLVVTQFNNSLAFSAISPLAEPARQMLPQSVLITIFSP</sequence>
<proteinExistence type="predicted"/>
<gene>
    <name evidence="1" type="ORF">A464_2362</name>
</gene>
<dbReference type="EMBL" id="CP006608">
    <property type="protein sequence ID" value="AGR59547.1"/>
    <property type="molecule type" value="Genomic_DNA"/>
</dbReference>
<dbReference type="KEGG" id="sbz:A464_2362"/>
<dbReference type="AlphaFoldDB" id="S5NH35"/>
<organism evidence="1 2">
    <name type="scientific">Salmonella bongori N268-08</name>
    <dbReference type="NCBI Taxonomy" id="1197719"/>
    <lineage>
        <taxon>Bacteria</taxon>
        <taxon>Pseudomonadati</taxon>
        <taxon>Pseudomonadota</taxon>
        <taxon>Gammaproteobacteria</taxon>
        <taxon>Enterobacterales</taxon>
        <taxon>Enterobacteriaceae</taxon>
        <taxon>Salmonella</taxon>
    </lineage>
</organism>
<dbReference type="Proteomes" id="UP000015042">
    <property type="component" value="Chromosome"/>
</dbReference>
<reference evidence="1 2" key="1">
    <citation type="submission" date="2013-07" db="EMBL/GenBank/DDBJ databases">
        <title>Genome sequence of Salmonella bongori N268-08 - a rare clinical isolate.</title>
        <authorList>
            <person name="Marti R."/>
            <person name="Hagens S."/>
            <person name="Loessner M.J."/>
            <person name="Klumpp J."/>
        </authorList>
    </citation>
    <scope>NUCLEOTIDE SEQUENCE [LARGE SCALE GENOMIC DNA]</scope>
    <source>
        <strain evidence="1 2">N268-08</strain>
    </source>
</reference>
<name>S5NH35_SALBN</name>
<dbReference type="PATRIC" id="fig|1197719.3.peg.2354"/>
<evidence type="ECO:0000313" key="1">
    <source>
        <dbReference type="EMBL" id="AGR59547.1"/>
    </source>
</evidence>
<dbReference type="HOGENOM" id="CLU_3296106_0_0_6"/>
<evidence type="ECO:0000313" key="2">
    <source>
        <dbReference type="Proteomes" id="UP000015042"/>
    </source>
</evidence>